<dbReference type="PANTHER" id="PTHR42973">
    <property type="entry name" value="BINDING OXIDOREDUCTASE, PUTATIVE (AFU_ORTHOLOGUE AFUA_1G17690)-RELATED"/>
    <property type="match status" value="1"/>
</dbReference>
<organism evidence="7 8">
    <name type="scientific">Paramarasmius palmivorus</name>
    <dbReference type="NCBI Taxonomy" id="297713"/>
    <lineage>
        <taxon>Eukaryota</taxon>
        <taxon>Fungi</taxon>
        <taxon>Dikarya</taxon>
        <taxon>Basidiomycota</taxon>
        <taxon>Agaricomycotina</taxon>
        <taxon>Agaricomycetes</taxon>
        <taxon>Agaricomycetidae</taxon>
        <taxon>Agaricales</taxon>
        <taxon>Marasmiineae</taxon>
        <taxon>Marasmiaceae</taxon>
        <taxon>Paramarasmius</taxon>
    </lineage>
</organism>
<dbReference type="InterPro" id="IPR050416">
    <property type="entry name" value="FAD-linked_Oxidoreductase"/>
</dbReference>
<dbReference type="Gene3D" id="3.30.465.10">
    <property type="match status" value="1"/>
</dbReference>
<feature type="chain" id="PRO_5043911801" description="FAD-binding PCMH-type domain-containing protein" evidence="5">
    <location>
        <begin position="22"/>
        <end position="486"/>
    </location>
</feature>
<dbReference type="InterPro" id="IPR016166">
    <property type="entry name" value="FAD-bd_PCMH"/>
</dbReference>
<evidence type="ECO:0000256" key="3">
    <source>
        <dbReference type="ARBA" id="ARBA00022827"/>
    </source>
</evidence>
<dbReference type="PROSITE" id="PS51387">
    <property type="entry name" value="FAD_PCMH"/>
    <property type="match status" value="1"/>
</dbReference>
<dbReference type="Pfam" id="PF01565">
    <property type="entry name" value="FAD_binding_4"/>
    <property type="match status" value="1"/>
</dbReference>
<dbReference type="SUPFAM" id="SSF56176">
    <property type="entry name" value="FAD-binding/transporter-associated domain-like"/>
    <property type="match status" value="1"/>
</dbReference>
<evidence type="ECO:0000256" key="1">
    <source>
        <dbReference type="ARBA" id="ARBA00005466"/>
    </source>
</evidence>
<keyword evidence="2" id="KW-0285">Flavoprotein</keyword>
<evidence type="ECO:0000256" key="2">
    <source>
        <dbReference type="ARBA" id="ARBA00022630"/>
    </source>
</evidence>
<comment type="caution">
    <text evidence="7">The sequence shown here is derived from an EMBL/GenBank/DDBJ whole genome shotgun (WGS) entry which is preliminary data.</text>
</comment>
<dbReference type="AlphaFoldDB" id="A0AAW0CKK6"/>
<proteinExistence type="inferred from homology"/>
<dbReference type="GO" id="GO:0071949">
    <property type="term" value="F:FAD binding"/>
    <property type="evidence" value="ECO:0007669"/>
    <property type="project" value="InterPro"/>
</dbReference>
<evidence type="ECO:0000313" key="8">
    <source>
        <dbReference type="Proteomes" id="UP001383192"/>
    </source>
</evidence>
<evidence type="ECO:0000313" key="7">
    <source>
        <dbReference type="EMBL" id="KAK7038760.1"/>
    </source>
</evidence>
<gene>
    <name evidence="7" type="ORF">VNI00_010645</name>
</gene>
<dbReference type="Pfam" id="PF08031">
    <property type="entry name" value="BBE"/>
    <property type="match status" value="1"/>
</dbReference>
<dbReference type="InterPro" id="IPR036318">
    <property type="entry name" value="FAD-bd_PCMH-like_sf"/>
</dbReference>
<evidence type="ECO:0000256" key="5">
    <source>
        <dbReference type="SAM" id="SignalP"/>
    </source>
</evidence>
<feature type="signal peptide" evidence="5">
    <location>
        <begin position="1"/>
        <end position="21"/>
    </location>
</feature>
<keyword evidence="8" id="KW-1185">Reference proteome</keyword>
<name>A0AAW0CKK6_9AGAR</name>
<evidence type="ECO:0000259" key="6">
    <source>
        <dbReference type="PROSITE" id="PS51387"/>
    </source>
</evidence>
<dbReference type="InterPro" id="IPR006094">
    <property type="entry name" value="Oxid_FAD_bind_N"/>
</dbReference>
<comment type="similarity">
    <text evidence="1">Belongs to the oxygen-dependent FAD-linked oxidoreductase family.</text>
</comment>
<accession>A0AAW0CKK6</accession>
<dbReference type="InterPro" id="IPR012951">
    <property type="entry name" value="BBE"/>
</dbReference>
<evidence type="ECO:0000256" key="4">
    <source>
        <dbReference type="ARBA" id="ARBA00023002"/>
    </source>
</evidence>
<reference evidence="7 8" key="1">
    <citation type="submission" date="2024-01" db="EMBL/GenBank/DDBJ databases">
        <title>A draft genome for a cacao thread blight-causing isolate of Paramarasmius palmivorus.</title>
        <authorList>
            <person name="Baruah I.K."/>
            <person name="Bukari Y."/>
            <person name="Amoako-Attah I."/>
            <person name="Meinhardt L.W."/>
            <person name="Bailey B.A."/>
            <person name="Cohen S.P."/>
        </authorList>
    </citation>
    <scope>NUCLEOTIDE SEQUENCE [LARGE SCALE GENOMIC DNA]</scope>
    <source>
        <strain evidence="7 8">GH-12</strain>
    </source>
</reference>
<protein>
    <recommendedName>
        <fullName evidence="6">FAD-binding PCMH-type domain-containing protein</fullName>
    </recommendedName>
</protein>
<dbReference type="PANTHER" id="PTHR42973:SF13">
    <property type="entry name" value="FAD-BINDING PCMH-TYPE DOMAIN-CONTAINING PROTEIN"/>
    <property type="match status" value="1"/>
</dbReference>
<dbReference type="InterPro" id="IPR016169">
    <property type="entry name" value="FAD-bd_PCMH_sub2"/>
</dbReference>
<keyword evidence="4" id="KW-0560">Oxidoreductase</keyword>
<dbReference type="GO" id="GO:0016491">
    <property type="term" value="F:oxidoreductase activity"/>
    <property type="evidence" value="ECO:0007669"/>
    <property type="project" value="UniProtKB-KW"/>
</dbReference>
<dbReference type="EMBL" id="JAYKXP010000043">
    <property type="protein sequence ID" value="KAK7038760.1"/>
    <property type="molecule type" value="Genomic_DNA"/>
</dbReference>
<feature type="domain" description="FAD-binding PCMH-type" evidence="6">
    <location>
        <begin position="57"/>
        <end position="229"/>
    </location>
</feature>
<keyword evidence="3" id="KW-0274">FAD</keyword>
<dbReference type="Proteomes" id="UP001383192">
    <property type="component" value="Unassembled WGS sequence"/>
</dbReference>
<keyword evidence="5" id="KW-0732">Signal</keyword>
<sequence length="486" mass="52053">MKHQLLTITFLSLLSARFAYGTSTAACNSLQSALSGRVFFPGSDEYTTDNRHYTQTSSQNSTCSVQPETSDDVALILQTVANGDTRSPFAIKGGGHAANPGFSSTPGVQISMSRFNDVEYDENQSTAKVGAGLTWGEVFAALEPHGVKVVGGRSPSVGVAGFALGGGYSYFTDQYGLAIDTVVSYDLVLPNGTFVEVNEQTSPDLFFALKGGLNNFGIVTSFTFKTFPQTDVWIGTVVYPLNASDFVHRAGESFSFNNTDLKAAALTLYTATGFNETNLSTNLFYDGPTPPNGVFDEFLNVPGAVVARSATTSLTVALETLGGGDLGPPRALSDVVPVSRYTVGILDEMKIQLEKIVSDAAANNHVFAVLVMIAEPFAQPNAHRTDSAYPNPAGRFVCPTALGAAWINPADDEFFFNAVREAHQAIQARAIEEGQSFPDDILYNNYALGDTPLELLYGDNLERLQDIKRRVDPDNVMGLAGGFKIE</sequence>